<dbReference type="SMART" id="SM00241">
    <property type="entry name" value="ZP"/>
    <property type="match status" value="1"/>
</dbReference>
<dbReference type="Gene3D" id="2.60.40.4100">
    <property type="entry name" value="Zona pellucida, ZP-C domain"/>
    <property type="match status" value="1"/>
</dbReference>
<dbReference type="Ensembl" id="ENSGWIT00000047922.1">
    <property type="protein sequence ID" value="ENSGWIP00000044199.1"/>
    <property type="gene ID" value="ENSGWIG00000022015.1"/>
</dbReference>
<dbReference type="AlphaFoldDB" id="A0A8C5HEE1"/>
<sequence length="425" mass="47701">VTSRVRNIQDKLLENVKEEEPEETPAAKPRHWHSRPVTKPLQLPEYVIATGADNTALFRPEKGVRPLPESVKQMLLNPQGATSRSHPDQAKRIEVLCHVDRMYVRVKRDLFKSRDAYKRLKLGSCPVNEGTNDHYYLLYLLNKGCLIISIKLSYNLDAPVLRELPSLSWLTLIFLPCSFFHSYKVGFHPQLRGGTVYRQLQSKSKFVITPQDASGKNILGTRSYTLGQLMFFQASGPDVSHSGDKRLYINKCYMTASQNPNSSPRYTIIDNQGCMVDGKVSAESKFLKCGLKMVQRFSVAAFIFRSSSSSTTTSQQIYMHCEITVGSHMPTPSLKACNYDSTSKTWKELHGADSVCACCESTCPSAQAKGFFITTPSWKVGLTSEDETKSVSVAPRMKSQEVVPFEMGAGGADHEDFLENWDHDY</sequence>
<feature type="domain" description="ZP" evidence="2">
    <location>
        <begin position="96"/>
        <end position="344"/>
    </location>
</feature>
<dbReference type="InterPro" id="IPR055355">
    <property type="entry name" value="ZP-C"/>
</dbReference>
<dbReference type="FunFam" id="2.60.40.4100:FF:000002">
    <property type="entry name" value="Zona pellucida sperm-binding protein 3"/>
    <property type="match status" value="1"/>
</dbReference>
<dbReference type="GO" id="GO:0007339">
    <property type="term" value="P:binding of sperm to zona pellucida"/>
    <property type="evidence" value="ECO:0007669"/>
    <property type="project" value="TreeGrafter"/>
</dbReference>
<proteinExistence type="predicted"/>
<keyword evidence="4" id="KW-1185">Reference proteome</keyword>
<evidence type="ECO:0000313" key="4">
    <source>
        <dbReference type="Proteomes" id="UP000694680"/>
    </source>
</evidence>
<dbReference type="GO" id="GO:2000344">
    <property type="term" value="P:positive regulation of acrosome reaction"/>
    <property type="evidence" value="ECO:0007669"/>
    <property type="project" value="TreeGrafter"/>
</dbReference>
<reference evidence="3" key="1">
    <citation type="submission" date="2020-06" db="EMBL/GenBank/DDBJ databases">
        <authorList>
            <consortium name="Wellcome Sanger Institute Data Sharing"/>
        </authorList>
    </citation>
    <scope>NUCLEOTIDE SEQUENCE [LARGE SCALE GENOMIC DNA]</scope>
</reference>
<organism evidence="3 4">
    <name type="scientific">Gouania willdenowi</name>
    <name type="common">Blunt-snouted clingfish</name>
    <name type="synonym">Lepadogaster willdenowi</name>
    <dbReference type="NCBI Taxonomy" id="441366"/>
    <lineage>
        <taxon>Eukaryota</taxon>
        <taxon>Metazoa</taxon>
        <taxon>Chordata</taxon>
        <taxon>Craniata</taxon>
        <taxon>Vertebrata</taxon>
        <taxon>Euteleostomi</taxon>
        <taxon>Actinopterygii</taxon>
        <taxon>Neopterygii</taxon>
        <taxon>Teleostei</taxon>
        <taxon>Neoteleostei</taxon>
        <taxon>Acanthomorphata</taxon>
        <taxon>Ovalentaria</taxon>
        <taxon>Blenniimorphae</taxon>
        <taxon>Blenniiformes</taxon>
        <taxon>Gobiesocoidei</taxon>
        <taxon>Gobiesocidae</taxon>
        <taxon>Gobiesocinae</taxon>
        <taxon>Gouania</taxon>
    </lineage>
</organism>
<reference evidence="3" key="3">
    <citation type="submission" date="2025-09" db="UniProtKB">
        <authorList>
            <consortium name="Ensembl"/>
        </authorList>
    </citation>
    <scope>IDENTIFICATION</scope>
</reference>
<keyword evidence="1" id="KW-1015">Disulfide bond</keyword>
<dbReference type="InterPro" id="IPR042235">
    <property type="entry name" value="ZP-C_dom"/>
</dbReference>
<dbReference type="Proteomes" id="UP000694680">
    <property type="component" value="Chromosome 1"/>
</dbReference>
<dbReference type="GO" id="GO:0035803">
    <property type="term" value="P:egg coat formation"/>
    <property type="evidence" value="ECO:0007669"/>
    <property type="project" value="TreeGrafter"/>
</dbReference>
<reference evidence="3" key="2">
    <citation type="submission" date="2025-08" db="UniProtKB">
        <authorList>
            <consortium name="Ensembl"/>
        </authorList>
    </citation>
    <scope>IDENTIFICATION</scope>
</reference>
<evidence type="ECO:0000313" key="3">
    <source>
        <dbReference type="Ensembl" id="ENSGWIP00000044199.1"/>
    </source>
</evidence>
<gene>
    <name evidence="3" type="primary">zp3c</name>
</gene>
<dbReference type="GO" id="GO:0032190">
    <property type="term" value="F:acrosin binding"/>
    <property type="evidence" value="ECO:0007669"/>
    <property type="project" value="TreeGrafter"/>
</dbReference>
<evidence type="ECO:0000256" key="1">
    <source>
        <dbReference type="ARBA" id="ARBA00023157"/>
    </source>
</evidence>
<dbReference type="PROSITE" id="PS51034">
    <property type="entry name" value="ZP_2"/>
    <property type="match status" value="1"/>
</dbReference>
<name>A0A8C5HEE1_GOUWI</name>
<evidence type="ECO:0000259" key="2">
    <source>
        <dbReference type="PROSITE" id="PS51034"/>
    </source>
</evidence>
<dbReference type="PANTHER" id="PTHR11576:SF26">
    <property type="entry name" value="ZONA PELLUCIDA GLYCOPROTEIN 3D TANDEM DUPLICATE 2"/>
    <property type="match status" value="1"/>
</dbReference>
<dbReference type="GO" id="GO:0031012">
    <property type="term" value="C:extracellular matrix"/>
    <property type="evidence" value="ECO:0007669"/>
    <property type="project" value="TreeGrafter"/>
</dbReference>
<dbReference type="InterPro" id="IPR001507">
    <property type="entry name" value="ZP_dom"/>
</dbReference>
<accession>A0A8C5HEE1</accession>
<protein>
    <submittedName>
        <fullName evidence="3">Zona pellucida sperm-binding protein 3-like</fullName>
    </submittedName>
</protein>
<dbReference type="Pfam" id="PF00100">
    <property type="entry name" value="Zona_pellucida"/>
    <property type="match status" value="1"/>
</dbReference>
<dbReference type="PANTHER" id="PTHR11576">
    <property type="entry name" value="ZONA PELLUCIDA SPERM-BINDING PROTEIN 3"/>
    <property type="match status" value="1"/>
</dbReference>